<protein>
    <recommendedName>
        <fullName evidence="4">Tify domain-containing protein</fullName>
    </recommendedName>
</protein>
<dbReference type="Pfam" id="PF16135">
    <property type="entry name" value="TDBD"/>
    <property type="match status" value="1"/>
</dbReference>
<evidence type="ECO:0000259" key="4">
    <source>
        <dbReference type="Pfam" id="PF16135"/>
    </source>
</evidence>
<feature type="domain" description="Tify" evidence="4">
    <location>
        <begin position="477"/>
        <end position="531"/>
    </location>
</feature>
<dbReference type="GO" id="GO:0000977">
    <property type="term" value="F:RNA polymerase II transcription regulatory region sequence-specific DNA binding"/>
    <property type="evidence" value="ECO:0007669"/>
    <property type="project" value="TreeGrafter"/>
</dbReference>
<keyword evidence="2" id="KW-0539">Nucleus</keyword>
<dbReference type="PANTHER" id="PTHR47025:SF9">
    <property type="entry name" value="PROTEIN, PUTATIVE-RELATED"/>
    <property type="match status" value="1"/>
</dbReference>
<evidence type="ECO:0000256" key="2">
    <source>
        <dbReference type="ARBA" id="ARBA00023242"/>
    </source>
</evidence>
<dbReference type="GO" id="GO:0045944">
    <property type="term" value="P:positive regulation of transcription by RNA polymerase II"/>
    <property type="evidence" value="ECO:0007669"/>
    <property type="project" value="TreeGrafter"/>
</dbReference>
<proteinExistence type="predicted"/>
<dbReference type="GO" id="GO:0005634">
    <property type="term" value="C:nucleus"/>
    <property type="evidence" value="ECO:0007669"/>
    <property type="project" value="UniProtKB-SubCell"/>
</dbReference>
<dbReference type="PANTHER" id="PTHR47025">
    <property type="entry name" value="AUTOIMMUNE REGULATOR"/>
    <property type="match status" value="1"/>
</dbReference>
<organism evidence="5 6">
    <name type="scientific">Escallonia herrerae</name>
    <dbReference type="NCBI Taxonomy" id="1293975"/>
    <lineage>
        <taxon>Eukaryota</taxon>
        <taxon>Viridiplantae</taxon>
        <taxon>Streptophyta</taxon>
        <taxon>Embryophyta</taxon>
        <taxon>Tracheophyta</taxon>
        <taxon>Spermatophyta</taxon>
        <taxon>Magnoliopsida</taxon>
        <taxon>eudicotyledons</taxon>
        <taxon>Gunneridae</taxon>
        <taxon>Pentapetalae</taxon>
        <taxon>asterids</taxon>
        <taxon>campanulids</taxon>
        <taxon>Escalloniales</taxon>
        <taxon>Escalloniaceae</taxon>
        <taxon>Escallonia</taxon>
    </lineage>
</organism>
<evidence type="ECO:0000256" key="3">
    <source>
        <dbReference type="SAM" id="MobiDB-lite"/>
    </source>
</evidence>
<dbReference type="AlphaFoldDB" id="A0AA88VVS7"/>
<dbReference type="Proteomes" id="UP001188597">
    <property type="component" value="Unassembled WGS sequence"/>
</dbReference>
<reference evidence="5" key="1">
    <citation type="submission" date="2022-12" db="EMBL/GenBank/DDBJ databases">
        <title>Draft genome assemblies for two species of Escallonia (Escalloniales).</title>
        <authorList>
            <person name="Chanderbali A."/>
            <person name="Dervinis C."/>
            <person name="Anghel I."/>
            <person name="Soltis D."/>
            <person name="Soltis P."/>
            <person name="Zapata F."/>
        </authorList>
    </citation>
    <scope>NUCLEOTIDE SEQUENCE</scope>
    <source>
        <strain evidence="5">UCBG64.0493</strain>
        <tissue evidence="5">Leaf</tissue>
    </source>
</reference>
<dbReference type="GO" id="GO:0003682">
    <property type="term" value="F:chromatin binding"/>
    <property type="evidence" value="ECO:0007669"/>
    <property type="project" value="TreeGrafter"/>
</dbReference>
<dbReference type="EMBL" id="JAVXUP010001089">
    <property type="protein sequence ID" value="KAK3016092.1"/>
    <property type="molecule type" value="Genomic_DNA"/>
</dbReference>
<comment type="subcellular location">
    <subcellularLocation>
        <location evidence="1">Nucleus</location>
    </subcellularLocation>
</comment>
<accession>A0AA88VVS7</accession>
<keyword evidence="6" id="KW-1185">Reference proteome</keyword>
<sequence length="613" mass="67035">MAIYSFQNKGFWMAKGPGSLVDNEMAYDNSSRMDPKRPHHWFMEGTEAELFPNKKQAVEVPNPNSFSGLLNSNISPWGSASSFHSVSGQFTERLFDSETSRTINFDDRNVPSVGMGNVNMARKVVDDSYGSDSSFGLAISQSLEDPRSGLNYGGIRKVKVSQVKDSENFLPGAVGHVYAREDNSSISAPHDYSKADDTCITMGLSFNRGDSNLIPMGDTFNAEDSNFISMGQPYNKGNDSNMSIGHTYKEDDSSMSIGRHLNNDDCNNTKTGHAFSKGDGGTISMVHSFKENDNAVAVGHPFGQDDSSCISIGQAFNNGSDSTTTNGPSYIKVDHNAVAMGHTYSKVDDKSLSMSHSFSKGESNIISFGGLSDDDDDINPSGRLICSYDLLMGQSSGQISEPPTEKGLVGSNADALVNAAQITAFGETSSNKEEQKPNKKAPTNNFPSNVRSLLSTGMLDGVPVKYVAWSREKELRGIIKGSGYLCGCQSCNFSKAINAYEFERHAGCKTKHPNNHIYFENGKTIYGIVQELKSTPQNLLFEVIQTITGSPINQKSFRLWKGVAKHLCAITVFFVTFQLKFLCHRNFLSIESFLAATRELQRIYGKEEGKQLS</sequence>
<evidence type="ECO:0000313" key="5">
    <source>
        <dbReference type="EMBL" id="KAK3016092.1"/>
    </source>
</evidence>
<gene>
    <name evidence="5" type="ORF">RJ639_006336</name>
</gene>
<dbReference type="GO" id="GO:0042393">
    <property type="term" value="F:histone binding"/>
    <property type="evidence" value="ECO:0007669"/>
    <property type="project" value="TreeGrafter"/>
</dbReference>
<evidence type="ECO:0000256" key="1">
    <source>
        <dbReference type="ARBA" id="ARBA00004123"/>
    </source>
</evidence>
<name>A0AA88VVS7_9ASTE</name>
<feature type="region of interest" description="Disordered" evidence="3">
    <location>
        <begin position="426"/>
        <end position="447"/>
    </location>
</feature>
<evidence type="ECO:0000313" key="6">
    <source>
        <dbReference type="Proteomes" id="UP001188597"/>
    </source>
</evidence>
<dbReference type="InterPro" id="IPR032308">
    <property type="entry name" value="TDBD"/>
</dbReference>
<comment type="caution">
    <text evidence="5">The sequence shown here is derived from an EMBL/GenBank/DDBJ whole genome shotgun (WGS) entry which is preliminary data.</text>
</comment>